<evidence type="ECO:0000313" key="4">
    <source>
        <dbReference type="Proteomes" id="UP000183413"/>
    </source>
</evidence>
<dbReference type="InterPro" id="IPR011330">
    <property type="entry name" value="Glyco_hydro/deAcase_b/a-brl"/>
</dbReference>
<feature type="domain" description="NodB homology" evidence="2">
    <location>
        <begin position="46"/>
        <end position="223"/>
    </location>
</feature>
<dbReference type="PROSITE" id="PS51257">
    <property type="entry name" value="PROKAR_LIPOPROTEIN"/>
    <property type="match status" value="1"/>
</dbReference>
<dbReference type="PANTHER" id="PTHR10587:SF134">
    <property type="entry name" value="SECRETED PROTEIN"/>
    <property type="match status" value="1"/>
</dbReference>
<dbReference type="PANTHER" id="PTHR10587">
    <property type="entry name" value="GLYCOSYL TRANSFERASE-RELATED"/>
    <property type="match status" value="1"/>
</dbReference>
<gene>
    <name evidence="3" type="ORF">SAMN04489713_1196</name>
</gene>
<dbReference type="SUPFAM" id="SSF88713">
    <property type="entry name" value="Glycoside hydrolase/deacetylase"/>
    <property type="match status" value="1"/>
</dbReference>
<dbReference type="InterPro" id="IPR002509">
    <property type="entry name" value="NODB_dom"/>
</dbReference>
<dbReference type="RefSeq" id="WP_177287885.1">
    <property type="nucleotide sequence ID" value="NZ_FOVH01000019.1"/>
</dbReference>
<accession>A0A1I5U2H5</accession>
<dbReference type="CDD" id="cd10917">
    <property type="entry name" value="CE4_NodB_like_6s_7s"/>
    <property type="match status" value="1"/>
</dbReference>
<evidence type="ECO:0000256" key="1">
    <source>
        <dbReference type="SAM" id="SignalP"/>
    </source>
</evidence>
<proteinExistence type="predicted"/>
<evidence type="ECO:0000259" key="2">
    <source>
        <dbReference type="PROSITE" id="PS51677"/>
    </source>
</evidence>
<feature type="chain" id="PRO_5038967294" evidence="1">
    <location>
        <begin position="21"/>
        <end position="223"/>
    </location>
</feature>
<keyword evidence="4" id="KW-1185">Reference proteome</keyword>
<dbReference type="InParanoid" id="A0A1I5U2H5"/>
<dbReference type="InterPro" id="IPR050248">
    <property type="entry name" value="Polysacc_deacetylase_ArnD"/>
</dbReference>
<dbReference type="PROSITE" id="PS51677">
    <property type="entry name" value="NODB"/>
    <property type="match status" value="1"/>
</dbReference>
<feature type="signal peptide" evidence="1">
    <location>
        <begin position="1"/>
        <end position="20"/>
    </location>
</feature>
<dbReference type="EMBL" id="FOVH01000019">
    <property type="protein sequence ID" value="SFP89522.1"/>
    <property type="molecule type" value="Genomic_DNA"/>
</dbReference>
<sequence>MMTKKWLVIVSLPLFALACGAETAIVRSAPGAPPDNTVYGVRTTDRVAFLTIDDGVTRDPGMVKALRDAKVKATFFLTAQYVRADPGFFARLARETGSVVENHTLTHPNLEGMSRDAQRHEICGASDDFAKDFGRRPTLLRPPYGARDETTADAAAECGITHIVNWSAEIAGGKTTFAAGNRLKPGDIVLAHFRRTFAADVAEFVRQTERANLTPALLEDYLD</sequence>
<dbReference type="Gene3D" id="3.20.20.370">
    <property type="entry name" value="Glycoside hydrolase/deacetylase"/>
    <property type="match status" value="1"/>
</dbReference>
<evidence type="ECO:0000313" key="3">
    <source>
        <dbReference type="EMBL" id="SFP89522.1"/>
    </source>
</evidence>
<dbReference type="Proteomes" id="UP000183413">
    <property type="component" value="Unassembled WGS sequence"/>
</dbReference>
<dbReference type="AlphaFoldDB" id="A0A1I5U2H5"/>
<keyword evidence="1" id="KW-0732">Signal</keyword>
<dbReference type="STRING" id="1993.SAMN04489713_1196"/>
<dbReference type="GO" id="GO:0005975">
    <property type="term" value="P:carbohydrate metabolic process"/>
    <property type="evidence" value="ECO:0007669"/>
    <property type="project" value="InterPro"/>
</dbReference>
<dbReference type="Pfam" id="PF01522">
    <property type="entry name" value="Polysacc_deac_1"/>
    <property type="match status" value="1"/>
</dbReference>
<reference evidence="3 4" key="1">
    <citation type="submission" date="2016-10" db="EMBL/GenBank/DDBJ databases">
        <authorList>
            <person name="de Groot N.N."/>
        </authorList>
    </citation>
    <scope>NUCLEOTIDE SEQUENCE [LARGE SCALE GENOMIC DNA]</scope>
    <source>
        <strain evidence="3 4">DSM 43067</strain>
    </source>
</reference>
<dbReference type="eggNOG" id="COG0726">
    <property type="taxonomic scope" value="Bacteria"/>
</dbReference>
<protein>
    <submittedName>
        <fullName evidence="3">Polysaccharide deacetylase</fullName>
    </submittedName>
</protein>
<name>A0A1I5U2H5_9ACTN</name>
<dbReference type="GO" id="GO:0016810">
    <property type="term" value="F:hydrolase activity, acting on carbon-nitrogen (but not peptide) bonds"/>
    <property type="evidence" value="ECO:0007669"/>
    <property type="project" value="InterPro"/>
</dbReference>
<organism evidence="3 4">
    <name type="scientific">Actinomadura madurae</name>
    <dbReference type="NCBI Taxonomy" id="1993"/>
    <lineage>
        <taxon>Bacteria</taxon>
        <taxon>Bacillati</taxon>
        <taxon>Actinomycetota</taxon>
        <taxon>Actinomycetes</taxon>
        <taxon>Streptosporangiales</taxon>
        <taxon>Thermomonosporaceae</taxon>
        <taxon>Actinomadura</taxon>
    </lineage>
</organism>